<keyword evidence="3" id="KW-0540">Nuclease</keyword>
<dbReference type="InterPro" id="IPR001667">
    <property type="entry name" value="DDH_dom"/>
</dbReference>
<dbReference type="InterPro" id="IPR038763">
    <property type="entry name" value="DHH_sf"/>
</dbReference>
<keyword evidence="10" id="KW-1185">Reference proteome</keyword>
<protein>
    <recommendedName>
        <fullName evidence="2">Single-stranded-DNA-specific exonuclease RecJ</fullName>
    </recommendedName>
</protein>
<evidence type="ECO:0000256" key="4">
    <source>
        <dbReference type="ARBA" id="ARBA00022801"/>
    </source>
</evidence>
<dbReference type="Proteomes" id="UP001154240">
    <property type="component" value="Unassembled WGS sequence"/>
</dbReference>
<dbReference type="EMBL" id="JAPHEH010000001">
    <property type="protein sequence ID" value="MDG4476789.1"/>
    <property type="molecule type" value="Genomic_DNA"/>
</dbReference>
<evidence type="ECO:0000256" key="3">
    <source>
        <dbReference type="ARBA" id="ARBA00022722"/>
    </source>
</evidence>
<evidence type="ECO:0000256" key="1">
    <source>
        <dbReference type="ARBA" id="ARBA00005915"/>
    </source>
</evidence>
<evidence type="ECO:0000313" key="9">
    <source>
        <dbReference type="EMBL" id="MDG4476789.1"/>
    </source>
</evidence>
<dbReference type="GO" id="GO:0003676">
    <property type="term" value="F:nucleic acid binding"/>
    <property type="evidence" value="ECO:0007669"/>
    <property type="project" value="InterPro"/>
</dbReference>
<gene>
    <name evidence="9" type="primary">recJ</name>
    <name evidence="9" type="ORF">OLX77_11550</name>
</gene>
<evidence type="ECO:0000256" key="2">
    <source>
        <dbReference type="ARBA" id="ARBA00019841"/>
    </source>
</evidence>
<evidence type="ECO:0000259" key="7">
    <source>
        <dbReference type="Pfam" id="PF02272"/>
    </source>
</evidence>
<evidence type="ECO:0000259" key="6">
    <source>
        <dbReference type="Pfam" id="PF01368"/>
    </source>
</evidence>
<organism evidence="9 10">
    <name type="scientific">Thiovibrio frasassiensis</name>
    <dbReference type="NCBI Taxonomy" id="2984131"/>
    <lineage>
        <taxon>Bacteria</taxon>
        <taxon>Pseudomonadati</taxon>
        <taxon>Thermodesulfobacteriota</taxon>
        <taxon>Desulfobulbia</taxon>
        <taxon>Desulfobulbales</taxon>
        <taxon>Thiovibrionaceae</taxon>
        <taxon>Thiovibrio</taxon>
    </lineage>
</organism>
<evidence type="ECO:0000259" key="8">
    <source>
        <dbReference type="Pfam" id="PF17768"/>
    </source>
</evidence>
<dbReference type="AlphaFoldDB" id="A0A9X4MFZ0"/>
<comment type="similarity">
    <text evidence="1">Belongs to the RecJ family.</text>
</comment>
<feature type="domain" description="DHHA1" evidence="7">
    <location>
        <begin position="366"/>
        <end position="449"/>
    </location>
</feature>
<reference evidence="9" key="1">
    <citation type="journal article" date="2022" name="bioRxiv">
        <title>Thiovibrio frasassiensisgen. nov., sp. nov., an autotrophic, elemental sulfur disproportionating bacterium isolated from sulfidic karst sediment, and proposal of Thiovibrionaceae fam. nov.</title>
        <authorList>
            <person name="Aronson H."/>
            <person name="Thomas C."/>
            <person name="Bhattacharyya M."/>
            <person name="Eckstein S."/>
            <person name="Jensen S."/>
            <person name="Barco R."/>
            <person name="Macalady J."/>
            <person name="Amend J."/>
        </authorList>
    </citation>
    <scope>NUCLEOTIDE SEQUENCE</scope>
    <source>
        <strain evidence="9">RS19-109</strain>
    </source>
</reference>
<dbReference type="Pfam" id="PF17768">
    <property type="entry name" value="RecJ_OB"/>
    <property type="match status" value="1"/>
</dbReference>
<dbReference type="PANTHER" id="PTHR30255:SF2">
    <property type="entry name" value="SINGLE-STRANDED-DNA-SPECIFIC EXONUCLEASE RECJ"/>
    <property type="match status" value="1"/>
</dbReference>
<reference evidence="9" key="2">
    <citation type="submission" date="2022-10" db="EMBL/GenBank/DDBJ databases">
        <authorList>
            <person name="Aronson H.S."/>
        </authorList>
    </citation>
    <scope>NUCLEOTIDE SEQUENCE</scope>
    <source>
        <strain evidence="9">RS19-109</strain>
    </source>
</reference>
<evidence type="ECO:0000313" key="10">
    <source>
        <dbReference type="Proteomes" id="UP001154240"/>
    </source>
</evidence>
<keyword evidence="4" id="KW-0378">Hydrolase</keyword>
<dbReference type="SUPFAM" id="SSF64182">
    <property type="entry name" value="DHH phosphoesterases"/>
    <property type="match status" value="1"/>
</dbReference>
<feature type="domain" description="RecJ OB" evidence="8">
    <location>
        <begin position="482"/>
        <end position="574"/>
    </location>
</feature>
<dbReference type="GO" id="GO:0008409">
    <property type="term" value="F:5'-3' exonuclease activity"/>
    <property type="evidence" value="ECO:0007669"/>
    <property type="project" value="InterPro"/>
</dbReference>
<dbReference type="Pfam" id="PF01368">
    <property type="entry name" value="DHH"/>
    <property type="match status" value="1"/>
</dbReference>
<keyword evidence="5 9" id="KW-0269">Exonuclease</keyword>
<name>A0A9X4MFZ0_9BACT</name>
<dbReference type="Gene3D" id="3.10.310.30">
    <property type="match status" value="1"/>
</dbReference>
<dbReference type="PANTHER" id="PTHR30255">
    <property type="entry name" value="SINGLE-STRANDED-DNA-SPECIFIC EXONUCLEASE RECJ"/>
    <property type="match status" value="1"/>
</dbReference>
<proteinExistence type="inferred from homology"/>
<dbReference type="RefSeq" id="WP_307633754.1">
    <property type="nucleotide sequence ID" value="NZ_JAPHEH010000001.1"/>
</dbReference>
<dbReference type="InterPro" id="IPR041122">
    <property type="entry name" value="RecJ_OB"/>
</dbReference>
<comment type="caution">
    <text evidence="9">The sequence shown here is derived from an EMBL/GenBank/DDBJ whole genome shotgun (WGS) entry which is preliminary data.</text>
</comment>
<dbReference type="NCBIfam" id="TIGR00644">
    <property type="entry name" value="recJ"/>
    <property type="match status" value="1"/>
</dbReference>
<dbReference type="InterPro" id="IPR004610">
    <property type="entry name" value="RecJ"/>
</dbReference>
<feature type="domain" description="DDH" evidence="6">
    <location>
        <begin position="83"/>
        <end position="245"/>
    </location>
</feature>
<dbReference type="InterPro" id="IPR051673">
    <property type="entry name" value="SSDNA_exonuclease_RecJ"/>
</dbReference>
<dbReference type="GO" id="GO:0006310">
    <property type="term" value="P:DNA recombination"/>
    <property type="evidence" value="ECO:0007669"/>
    <property type="project" value="InterPro"/>
</dbReference>
<sequence>MSRIAKIWERAPIDPARVTLLATELDLPKPLAAILLARGVENREQAERFFSPSLSDLPSPFLMKGMTEAVYVVLQALGRQAPVIVYGDYDVDGTTGTALLYLFLKKIGFSEVYTCQPHRIHEGYGLHLEAIRRIVAKGILALAPLVITADCGISNDEEVRQLQELGCRVIITDHHQAPEVLPRAEAVLNPWQKGCAFPEKYLAGVGVAFYLAMGIRKSLHEQGQYGAGQEMPNLKSYLDLVAVGTVADMVPITGVNRIFVKAGLEVLGATIRPGLAALNRVSGIDGSAVTCEDIGYRLGPRLNAAGRMGDAGRALALLVTEDDASARALAQELNSENELRKSVLEEICLEAAVMAEAAVDAGKNGLIISGEGWHPGVIGIGAARMVERFNRPTLLFAVQDGVAKGSGRSLPGVNLYGILQERPELFLAFGGHEAAVGLTLLAENLPELEMHFQKRVDAIVTETMLAPKIGIDWHEEGGAIFTKEFLRNYERLGPFGMGNPEPVFSAQGLPENPREVGTNHLKFTARFNGAILDGIGFGLGEFHSLLDSGQPLKIAFKIRRNTFRNKTSWQVEAVDFKQLSI</sequence>
<evidence type="ECO:0000256" key="5">
    <source>
        <dbReference type="ARBA" id="ARBA00022839"/>
    </source>
</evidence>
<dbReference type="GO" id="GO:0006281">
    <property type="term" value="P:DNA repair"/>
    <property type="evidence" value="ECO:0007669"/>
    <property type="project" value="InterPro"/>
</dbReference>
<dbReference type="InterPro" id="IPR003156">
    <property type="entry name" value="DHHA1_dom"/>
</dbReference>
<dbReference type="Pfam" id="PF02272">
    <property type="entry name" value="DHHA1"/>
    <property type="match status" value="1"/>
</dbReference>
<accession>A0A9X4MFZ0</accession>
<dbReference type="Gene3D" id="3.90.1640.30">
    <property type="match status" value="1"/>
</dbReference>